<dbReference type="RefSeq" id="WP_274153762.1">
    <property type="nucleotide sequence ID" value="NZ_CP117812.1"/>
</dbReference>
<dbReference type="Gene3D" id="3.30.700.10">
    <property type="entry name" value="Glycoprotein, Type 4 Pilin"/>
    <property type="match status" value="1"/>
</dbReference>
<proteinExistence type="predicted"/>
<dbReference type="Proteomes" id="UP001214250">
    <property type="component" value="Chromosome 2"/>
</dbReference>
<feature type="transmembrane region" description="Helical" evidence="2">
    <location>
        <begin position="20"/>
        <end position="42"/>
    </location>
</feature>
<accession>A0ABY7W025</accession>
<dbReference type="NCBIfam" id="TIGR02532">
    <property type="entry name" value="IV_pilin_GFxxxE"/>
    <property type="match status" value="1"/>
</dbReference>
<dbReference type="Pfam" id="PF07596">
    <property type="entry name" value="SBP_bac_10"/>
    <property type="match status" value="1"/>
</dbReference>
<dbReference type="EMBL" id="CP117812">
    <property type="protein sequence ID" value="WDE98894.1"/>
    <property type="molecule type" value="Genomic_DNA"/>
</dbReference>
<keyword evidence="2" id="KW-1133">Transmembrane helix</keyword>
<name>A0ABY7W025_9BACT</name>
<dbReference type="InterPro" id="IPR011453">
    <property type="entry name" value="DUF1559"/>
</dbReference>
<protein>
    <submittedName>
        <fullName evidence="4">DUF1559 domain-containing protein</fullName>
    </submittedName>
</protein>
<feature type="domain" description="DUF1559" evidence="3">
    <location>
        <begin position="43"/>
        <end position="88"/>
    </location>
</feature>
<dbReference type="InterPro" id="IPR000983">
    <property type="entry name" value="Bac_GSPG_pilin"/>
</dbReference>
<dbReference type="PRINTS" id="PR00813">
    <property type="entry name" value="BCTERIALGSPG"/>
</dbReference>
<dbReference type="PANTHER" id="PTHR30093">
    <property type="entry name" value="GENERAL SECRETION PATHWAY PROTEIN G"/>
    <property type="match status" value="1"/>
</dbReference>
<dbReference type="InterPro" id="IPR012902">
    <property type="entry name" value="N_methyl_site"/>
</dbReference>
<dbReference type="InterPro" id="IPR045584">
    <property type="entry name" value="Pilin-like"/>
</dbReference>
<evidence type="ECO:0000259" key="3">
    <source>
        <dbReference type="Pfam" id="PF07596"/>
    </source>
</evidence>
<organism evidence="4 5">
    <name type="scientific">Lentisphaera profundi</name>
    <dbReference type="NCBI Taxonomy" id="1658616"/>
    <lineage>
        <taxon>Bacteria</taxon>
        <taxon>Pseudomonadati</taxon>
        <taxon>Lentisphaerota</taxon>
        <taxon>Lentisphaeria</taxon>
        <taxon>Lentisphaerales</taxon>
        <taxon>Lentisphaeraceae</taxon>
        <taxon>Lentisphaera</taxon>
    </lineage>
</organism>
<keyword evidence="1" id="KW-0488">Methylation</keyword>
<sequence>MKKTDFKTKRPRCLHKPFTLIELLVVIAIIGILASLLLPTLGKARKKAKNAQCVNKLKQLGVAIFIYTTDSDGHFPVNSINPTRRTWDDQLAGYDGRDTLTPGQRNENGLAIATYGDDYGQLYRCPNEISGKWGGRVGRTYIPSYDTDRPSRGEIGILWSTNGISKNLGHIGGAAQTIMLFEYSNGSNNLGRHANLSARSADQLRANNNSNPMLHDGGNKQNYLMVDGHVEGLTFPSTYVPFGGTTRNVNGTLWDATR</sequence>
<keyword evidence="2" id="KW-0812">Transmembrane</keyword>
<dbReference type="SUPFAM" id="SSF54523">
    <property type="entry name" value="Pili subunits"/>
    <property type="match status" value="1"/>
</dbReference>
<keyword evidence="5" id="KW-1185">Reference proteome</keyword>
<evidence type="ECO:0000313" key="4">
    <source>
        <dbReference type="EMBL" id="WDE98894.1"/>
    </source>
</evidence>
<gene>
    <name evidence="4" type="ORF">PQO03_13725</name>
</gene>
<reference evidence="4 5" key="1">
    <citation type="submission" date="2023-02" db="EMBL/GenBank/DDBJ databases">
        <title>Genome sequence of Lentisphaera profundi SAORIC-696.</title>
        <authorList>
            <person name="Kim e."/>
            <person name="Cho J.-C."/>
            <person name="Choi A."/>
            <person name="Kang I."/>
        </authorList>
    </citation>
    <scope>NUCLEOTIDE SEQUENCE [LARGE SCALE GENOMIC DNA]</scope>
    <source>
        <strain evidence="4 5">SAORIC-696</strain>
    </source>
</reference>
<evidence type="ECO:0000313" key="5">
    <source>
        <dbReference type="Proteomes" id="UP001214250"/>
    </source>
</evidence>
<evidence type="ECO:0000256" key="1">
    <source>
        <dbReference type="ARBA" id="ARBA00022481"/>
    </source>
</evidence>
<evidence type="ECO:0000256" key="2">
    <source>
        <dbReference type="SAM" id="Phobius"/>
    </source>
</evidence>
<keyword evidence="2" id="KW-0472">Membrane</keyword>